<evidence type="ECO:0000313" key="3">
    <source>
        <dbReference type="Proteomes" id="UP001497516"/>
    </source>
</evidence>
<evidence type="ECO:0000313" key="2">
    <source>
        <dbReference type="EMBL" id="CAL1413804.1"/>
    </source>
</evidence>
<dbReference type="EMBL" id="OZ034822">
    <property type="protein sequence ID" value="CAL1413804.1"/>
    <property type="molecule type" value="Genomic_DNA"/>
</dbReference>
<organism evidence="2 3">
    <name type="scientific">Linum trigynum</name>
    <dbReference type="NCBI Taxonomy" id="586398"/>
    <lineage>
        <taxon>Eukaryota</taxon>
        <taxon>Viridiplantae</taxon>
        <taxon>Streptophyta</taxon>
        <taxon>Embryophyta</taxon>
        <taxon>Tracheophyta</taxon>
        <taxon>Spermatophyta</taxon>
        <taxon>Magnoliopsida</taxon>
        <taxon>eudicotyledons</taxon>
        <taxon>Gunneridae</taxon>
        <taxon>Pentapetalae</taxon>
        <taxon>rosids</taxon>
        <taxon>fabids</taxon>
        <taxon>Malpighiales</taxon>
        <taxon>Linaceae</taxon>
        <taxon>Linum</taxon>
    </lineage>
</organism>
<gene>
    <name evidence="2" type="ORF">LTRI10_LOCUS53008</name>
</gene>
<dbReference type="Proteomes" id="UP001497516">
    <property type="component" value="Chromosome 9"/>
</dbReference>
<protein>
    <submittedName>
        <fullName evidence="2">Uncharacterized protein</fullName>
    </submittedName>
</protein>
<name>A0AAV2GSX0_9ROSI</name>
<proteinExistence type="predicted"/>
<reference evidence="2 3" key="1">
    <citation type="submission" date="2024-04" db="EMBL/GenBank/DDBJ databases">
        <authorList>
            <person name="Fracassetti M."/>
        </authorList>
    </citation>
    <scope>NUCLEOTIDE SEQUENCE [LARGE SCALE GENOMIC DNA]</scope>
</reference>
<dbReference type="AlphaFoldDB" id="A0AAV2GSX0"/>
<feature type="compositionally biased region" description="Low complexity" evidence="1">
    <location>
        <begin position="31"/>
        <end position="42"/>
    </location>
</feature>
<feature type="region of interest" description="Disordered" evidence="1">
    <location>
        <begin position="18"/>
        <end position="42"/>
    </location>
</feature>
<evidence type="ECO:0000256" key="1">
    <source>
        <dbReference type="SAM" id="MobiDB-lite"/>
    </source>
</evidence>
<accession>A0AAV2GSX0</accession>
<sequence>MKDDNQLLALNRIFSKLKPGSNGDEDQARALGNSGSSLSLSRNRSVSLKLRNPFSFGSNLPKRPILGKTQSRARPCFAFARPCPCHVLKTRPHLGENTVVPKVGHGRVFSHSRPCFGPAQENLGSSLDSKSMFQEHGRALV</sequence>
<keyword evidence="3" id="KW-1185">Reference proteome</keyword>